<evidence type="ECO:0000313" key="8">
    <source>
        <dbReference type="EMBL" id="QFQ12800.1"/>
    </source>
</evidence>
<keyword evidence="2" id="KW-1003">Cell membrane</keyword>
<dbReference type="SUPFAM" id="SSF53649">
    <property type="entry name" value="Alkaline phosphatase-like"/>
    <property type="match status" value="1"/>
</dbReference>
<evidence type="ECO:0000256" key="4">
    <source>
        <dbReference type="ARBA" id="ARBA00022989"/>
    </source>
</evidence>
<dbReference type="PANTHER" id="PTHR47371:SF3">
    <property type="entry name" value="PHOSPHOGLYCEROL TRANSFERASE I"/>
    <property type="match status" value="1"/>
</dbReference>
<evidence type="ECO:0000259" key="7">
    <source>
        <dbReference type="Pfam" id="PF00884"/>
    </source>
</evidence>
<protein>
    <submittedName>
        <fullName evidence="8">Alkaline phosphatase family protein</fullName>
    </submittedName>
</protein>
<dbReference type="PANTHER" id="PTHR47371">
    <property type="entry name" value="LIPOTEICHOIC ACID SYNTHASE"/>
    <property type="match status" value="1"/>
</dbReference>
<dbReference type="InterPro" id="IPR000917">
    <property type="entry name" value="Sulfatase_N"/>
</dbReference>
<feature type="transmembrane region" description="Helical" evidence="6">
    <location>
        <begin position="153"/>
        <end position="180"/>
    </location>
</feature>
<gene>
    <name evidence="8" type="ORF">C7Y71_007085</name>
</gene>
<keyword evidence="4 6" id="KW-1133">Transmembrane helix</keyword>
<dbReference type="OrthoDB" id="9777768at2"/>
<organism evidence="8 9">
    <name type="scientific">Pseudoprevotella muciniphila</name>
    <dbReference type="NCBI Taxonomy" id="2133944"/>
    <lineage>
        <taxon>Bacteria</taxon>
        <taxon>Pseudomonadati</taxon>
        <taxon>Bacteroidota</taxon>
        <taxon>Bacteroidia</taxon>
        <taxon>Bacteroidales</taxon>
        <taxon>Prevotellaceae</taxon>
        <taxon>Pseudoprevotella</taxon>
    </lineage>
</organism>
<evidence type="ECO:0000256" key="6">
    <source>
        <dbReference type="SAM" id="Phobius"/>
    </source>
</evidence>
<keyword evidence="5 6" id="KW-0472">Membrane</keyword>
<keyword evidence="9" id="KW-1185">Reference proteome</keyword>
<dbReference type="CDD" id="cd16015">
    <property type="entry name" value="LTA_synthase"/>
    <property type="match status" value="1"/>
</dbReference>
<comment type="subcellular location">
    <subcellularLocation>
        <location evidence="1">Cell membrane</location>
        <topology evidence="1">Multi-pass membrane protein</topology>
    </subcellularLocation>
</comment>
<evidence type="ECO:0000256" key="3">
    <source>
        <dbReference type="ARBA" id="ARBA00022692"/>
    </source>
</evidence>
<dbReference type="AlphaFoldDB" id="A0A5P8E7D5"/>
<proteinExistence type="predicted"/>
<dbReference type="Gene3D" id="3.40.720.10">
    <property type="entry name" value="Alkaline Phosphatase, subunit A"/>
    <property type="match status" value="1"/>
</dbReference>
<name>A0A5P8E7D5_9BACT</name>
<evidence type="ECO:0000313" key="9">
    <source>
        <dbReference type="Proteomes" id="UP000249375"/>
    </source>
</evidence>
<keyword evidence="3 6" id="KW-0812">Transmembrane</keyword>
<feature type="domain" description="Sulfatase N-terminal" evidence="7">
    <location>
        <begin position="336"/>
        <end position="602"/>
    </location>
</feature>
<dbReference type="KEGG" id="alq:C7Y71_007085"/>
<feature type="transmembrane region" description="Helical" evidence="6">
    <location>
        <begin position="200"/>
        <end position="225"/>
    </location>
</feature>
<evidence type="ECO:0000256" key="5">
    <source>
        <dbReference type="ARBA" id="ARBA00023136"/>
    </source>
</evidence>
<feature type="transmembrane region" description="Helical" evidence="6">
    <location>
        <begin position="72"/>
        <end position="95"/>
    </location>
</feature>
<evidence type="ECO:0000256" key="1">
    <source>
        <dbReference type="ARBA" id="ARBA00004651"/>
    </source>
</evidence>
<evidence type="ECO:0000256" key="2">
    <source>
        <dbReference type="ARBA" id="ARBA00022475"/>
    </source>
</evidence>
<feature type="transmembrane region" description="Helical" evidence="6">
    <location>
        <begin position="115"/>
        <end position="141"/>
    </location>
</feature>
<dbReference type="Pfam" id="PF00884">
    <property type="entry name" value="Sulfatase"/>
    <property type="match status" value="1"/>
</dbReference>
<reference evidence="8 9" key="1">
    <citation type="submission" date="2018-11" db="EMBL/GenBank/DDBJ databases">
        <authorList>
            <person name="Na S.W."/>
            <person name="Baik M."/>
        </authorList>
    </citation>
    <scope>NUCLEOTIDE SEQUENCE [LARGE SCALE GENOMIC DNA]</scope>
    <source>
        <strain evidence="8 9">E39</strain>
    </source>
</reference>
<dbReference type="GO" id="GO:0005886">
    <property type="term" value="C:plasma membrane"/>
    <property type="evidence" value="ECO:0007669"/>
    <property type="project" value="UniProtKB-SubCell"/>
</dbReference>
<feature type="transmembrane region" description="Helical" evidence="6">
    <location>
        <begin position="237"/>
        <end position="255"/>
    </location>
</feature>
<dbReference type="EMBL" id="CP033459">
    <property type="protein sequence ID" value="QFQ12800.1"/>
    <property type="molecule type" value="Genomic_DNA"/>
</dbReference>
<accession>A0A5P8E7D5</accession>
<dbReference type="InterPro" id="IPR017850">
    <property type="entry name" value="Alkaline_phosphatase_core_sf"/>
</dbReference>
<sequence length="684" mass="76776">MPTRFAYSMRVASWNGAPMKHSLPRMAITSGSTTCSNSKSTKRLDVIMKSVPIKEWFLRMLSVVKKVSVSRLMMLAAFFLTTLVVFYIGKLLFAWQGLGLDWHEALRKGSEAWLHGFWLDVATTGYILLPIWLFLLITVWIGKSYPRLRKWILFVYLVIIALLTSAIIVGDTMLYPYWLFKIDATIFNYLGQPEGITNSVTPGTILMGIALWMMFLVVSLLIWSIPISIPVRVSKHRVADTVVLILVGGLIFLGIRGGVGRSTANVGMAYYCNDTKSNHAAVNPVFSLISSISKSENFSKHFQFFEEGERAKIFDGMGFNSSDTTTAANLLNTDRPNVLIILMEGMGAQFVDSLGGKAGVTPNIDRLSQEGVWFTNCYANSYRTDRGMVSTLSGHAGAPTVSVMRVQSKVNVLPGIAKTLRDAGYNTDFVYGGDINFTNMKGYLLQTGYQHTMGEEDFPLSVRRTHAWGVTDNIVFDTLYQHIVRQPQTLPWHISMLTLASHEPWGVPYDRIPDDKMANGMAYLDDCIGKFIDRFRQTPQWQNTVVVILPDHGILYPSGMTEDMPEKHRIPMLWIGGAVKGHTVIDKICNQSDMAATLLSQLRLPHEDFRFSRNIMSEKYQPCAFFTWASGIGCVAPDGTTVYDTSAKRVLLNTSATQENRMQRIRAYLQTVYKDLSENIPQQK</sequence>
<dbReference type="Proteomes" id="UP000249375">
    <property type="component" value="Chromosome"/>
</dbReference>
<dbReference type="InterPro" id="IPR050448">
    <property type="entry name" value="OpgB/LTA_synthase_biosynth"/>
</dbReference>